<dbReference type="GO" id="GO:0005524">
    <property type="term" value="F:ATP binding"/>
    <property type="evidence" value="ECO:0007669"/>
    <property type="project" value="InterPro"/>
</dbReference>
<feature type="region of interest" description="Disordered" evidence="2">
    <location>
        <begin position="29"/>
        <end position="144"/>
    </location>
</feature>
<dbReference type="InterPro" id="IPR011009">
    <property type="entry name" value="Kinase-like_dom_sf"/>
</dbReference>
<dbReference type="PANTHER" id="PTHR48014">
    <property type="entry name" value="SERINE/THREONINE-PROTEIN KINASE FRAY2"/>
    <property type="match status" value="1"/>
</dbReference>
<feature type="compositionally biased region" description="Basic residues" evidence="2">
    <location>
        <begin position="117"/>
        <end position="129"/>
    </location>
</feature>
<comment type="similarity">
    <text evidence="1">Belongs to the protein kinase superfamily. STE Ser/Thr protein kinase family. STE20 subfamily.</text>
</comment>
<keyword evidence="4" id="KW-0808">Transferase</keyword>
<dbReference type="GO" id="GO:0043539">
    <property type="term" value="F:protein serine/threonine kinase activator activity"/>
    <property type="evidence" value="ECO:0007669"/>
    <property type="project" value="InterPro"/>
</dbReference>
<gene>
    <name evidence="4" type="ORF">AMSG_06556</name>
</gene>
<accession>A0A0L0DGF4</accession>
<dbReference type="InterPro" id="IPR000719">
    <property type="entry name" value="Prot_kinase_dom"/>
</dbReference>
<evidence type="ECO:0000313" key="4">
    <source>
        <dbReference type="EMBL" id="KNC51201.1"/>
    </source>
</evidence>
<dbReference type="GO" id="GO:1902554">
    <property type="term" value="C:serine/threonine protein kinase complex"/>
    <property type="evidence" value="ECO:0007669"/>
    <property type="project" value="TreeGrafter"/>
</dbReference>
<feature type="compositionally biased region" description="Acidic residues" evidence="2">
    <location>
        <begin position="626"/>
        <end position="642"/>
    </location>
</feature>
<dbReference type="RefSeq" id="XP_013756400.1">
    <property type="nucleotide sequence ID" value="XM_013900946.1"/>
</dbReference>
<feature type="compositionally biased region" description="Polar residues" evidence="2">
    <location>
        <begin position="605"/>
        <end position="621"/>
    </location>
</feature>
<keyword evidence="5" id="KW-1185">Reference proteome</keyword>
<dbReference type="GO" id="GO:0006611">
    <property type="term" value="P:protein export from nucleus"/>
    <property type="evidence" value="ECO:0007669"/>
    <property type="project" value="TreeGrafter"/>
</dbReference>
<dbReference type="OMA" id="WRIDSAE"/>
<dbReference type="GO" id="GO:0004672">
    <property type="term" value="F:protein kinase activity"/>
    <property type="evidence" value="ECO:0007669"/>
    <property type="project" value="InterPro"/>
</dbReference>
<feature type="compositionally biased region" description="Low complexity" evidence="2">
    <location>
        <begin position="29"/>
        <end position="43"/>
    </location>
</feature>
<evidence type="ECO:0000313" key="5">
    <source>
        <dbReference type="Proteomes" id="UP000054408"/>
    </source>
</evidence>
<evidence type="ECO:0000256" key="2">
    <source>
        <dbReference type="SAM" id="MobiDB-lite"/>
    </source>
</evidence>
<dbReference type="SUPFAM" id="SSF56112">
    <property type="entry name" value="Protein kinase-like (PK-like)"/>
    <property type="match status" value="1"/>
</dbReference>
<dbReference type="Gene3D" id="1.10.510.10">
    <property type="entry name" value="Transferase(Phosphotransferase) domain 1"/>
    <property type="match status" value="1"/>
</dbReference>
<dbReference type="Pfam" id="PF00069">
    <property type="entry name" value="Pkinase"/>
    <property type="match status" value="1"/>
</dbReference>
<dbReference type="eggNOG" id="KOG0582">
    <property type="taxonomic scope" value="Eukaryota"/>
</dbReference>
<dbReference type="OrthoDB" id="248923at2759"/>
<dbReference type="PROSITE" id="PS50011">
    <property type="entry name" value="PROTEIN_KINASE_DOM"/>
    <property type="match status" value="1"/>
</dbReference>
<feature type="region of interest" description="Disordered" evidence="2">
    <location>
        <begin position="589"/>
        <end position="655"/>
    </location>
</feature>
<name>A0A0L0DGF4_THETB</name>
<dbReference type="SMART" id="SM00220">
    <property type="entry name" value="S_TKc"/>
    <property type="match status" value="1"/>
</dbReference>
<dbReference type="GeneID" id="25565693"/>
<dbReference type="PANTHER" id="PTHR48014:SF21">
    <property type="entry name" value="SERINE_THREONINE-PROTEIN KINASE FRAY2"/>
    <property type="match status" value="1"/>
</dbReference>
<keyword evidence="4" id="KW-0418">Kinase</keyword>
<dbReference type="PROSITE" id="PS00108">
    <property type="entry name" value="PROTEIN_KINASE_ST"/>
    <property type="match status" value="1"/>
</dbReference>
<dbReference type="Proteomes" id="UP000054408">
    <property type="component" value="Unassembled WGS sequence"/>
</dbReference>
<feature type="domain" description="Protein kinase" evidence="3">
    <location>
        <begin position="172"/>
        <end position="461"/>
    </location>
</feature>
<reference evidence="4 5" key="1">
    <citation type="submission" date="2010-05" db="EMBL/GenBank/DDBJ databases">
        <title>The Genome Sequence of Thecamonas trahens ATCC 50062.</title>
        <authorList>
            <consortium name="The Broad Institute Genome Sequencing Platform"/>
            <person name="Russ C."/>
            <person name="Cuomo C."/>
            <person name="Shea T."/>
            <person name="Young S.K."/>
            <person name="Zeng Q."/>
            <person name="Koehrsen M."/>
            <person name="Haas B."/>
            <person name="Borodovsky M."/>
            <person name="Guigo R."/>
            <person name="Alvarado L."/>
            <person name="Berlin A."/>
            <person name="Bochicchio J."/>
            <person name="Borenstein D."/>
            <person name="Chapman S."/>
            <person name="Chen Z."/>
            <person name="Freedman E."/>
            <person name="Gellesch M."/>
            <person name="Goldberg J."/>
            <person name="Griggs A."/>
            <person name="Gujja S."/>
            <person name="Heilman E."/>
            <person name="Heiman D."/>
            <person name="Hepburn T."/>
            <person name="Howarth C."/>
            <person name="Jen D."/>
            <person name="Larson L."/>
            <person name="Mehta T."/>
            <person name="Park D."/>
            <person name="Pearson M."/>
            <person name="Roberts A."/>
            <person name="Saif S."/>
            <person name="Shenoy N."/>
            <person name="Sisk P."/>
            <person name="Stolte C."/>
            <person name="Sykes S."/>
            <person name="Thomson T."/>
            <person name="Walk T."/>
            <person name="White J."/>
            <person name="Yandava C."/>
            <person name="Burger G."/>
            <person name="Gray M.W."/>
            <person name="Holland P.W.H."/>
            <person name="King N."/>
            <person name="Lang F.B.F."/>
            <person name="Roger A.J."/>
            <person name="Ruiz-Trillo I."/>
            <person name="Lander E."/>
            <person name="Nusbaum C."/>
        </authorList>
    </citation>
    <scope>NUCLEOTIDE SEQUENCE [LARGE SCALE GENOMIC DNA]</scope>
    <source>
        <strain evidence="4 5">ATCC 50062</strain>
    </source>
</reference>
<protein>
    <submittedName>
        <fullName evidence="4">STE/STE20/FRAY protein kinase</fullName>
    </submittedName>
</protein>
<dbReference type="InterPro" id="IPR047173">
    <property type="entry name" value="STRAD_A/B-like"/>
</dbReference>
<dbReference type="Gene3D" id="3.30.200.20">
    <property type="entry name" value="Phosphorylase Kinase, domain 1"/>
    <property type="match status" value="1"/>
</dbReference>
<dbReference type="STRING" id="461836.A0A0L0DGF4"/>
<dbReference type="EMBL" id="GL349465">
    <property type="protein sequence ID" value="KNC51201.1"/>
    <property type="molecule type" value="Genomic_DNA"/>
</dbReference>
<evidence type="ECO:0000256" key="1">
    <source>
        <dbReference type="ARBA" id="ARBA00008874"/>
    </source>
</evidence>
<dbReference type="AlphaFoldDB" id="A0A0L0DGF4"/>
<feature type="compositionally biased region" description="Low complexity" evidence="2">
    <location>
        <begin position="95"/>
        <end position="113"/>
    </location>
</feature>
<dbReference type="InterPro" id="IPR008271">
    <property type="entry name" value="Ser/Thr_kinase_AS"/>
</dbReference>
<organism evidence="4 5">
    <name type="scientific">Thecamonas trahens ATCC 50062</name>
    <dbReference type="NCBI Taxonomy" id="461836"/>
    <lineage>
        <taxon>Eukaryota</taxon>
        <taxon>Apusozoa</taxon>
        <taxon>Apusomonadida</taxon>
        <taxon>Apusomonadidae</taxon>
        <taxon>Thecamonas</taxon>
    </lineage>
</organism>
<sequence length="655" mass="68381">MASPSQRESMAGKDHVATAPAAIMADAVASAAAAVGATPSSPTTLHNSDGGDGSWSAGGEEPSQSPTMASTSVSATSPQAPGEGPQPSSASSQRGEGSAAGAPAEASATNSANGTAGKRRRRRRVKRRAASVAGPGGSSGPMLVSRPRLVDVGLGSASARGLIKFSSEPEDYELEEQIGSGASSKVYWATYTPPESTNQVVRLADADGQSLVPKQAIPVAIKVIQLDSLDIDLARVSESLRSASIMHHHNLLEQHTSFVVGSELWIVTDRADMGSIRDVLVSVAPSGILDESVIAAVLYQALSGLAYLHASDLIHRDIKSSNLLLAADGRVLVADLGAARLSWGAYSRSRTLAGSPCFMAPEVLQVVLEGSTGYDTKADIWSLGIMAIELATGQPPYYSASILQIMAEHTKGPPDLKSTLTRRKVKGRKFSGALRSFVHSCLRINPAERKSAKDLLRHKLFASVRRPTQAEECIRTKFLAKLPSESLAQRFQRMLKAGFTDSAASPVGSANIGLWRIDSAELDSPTASGGTGTPVSAPATAALASADLQDLLFDTSDVHDVSSATCCDLSSFDSDASDFLDDASDDSGYTYTDVSSDDPVAYMTPTATTSEMASETPLRSPSSAESGDDGTASDDDKPDDDEARGTGSGDSWDDW</sequence>
<evidence type="ECO:0000259" key="3">
    <source>
        <dbReference type="PROSITE" id="PS50011"/>
    </source>
</evidence>
<proteinExistence type="inferred from homology"/>
<feature type="compositionally biased region" description="Polar residues" evidence="2">
    <location>
        <begin position="62"/>
        <end position="79"/>
    </location>
</feature>